<dbReference type="SUPFAM" id="SSF51735">
    <property type="entry name" value="NAD(P)-binding Rossmann-fold domains"/>
    <property type="match status" value="1"/>
</dbReference>
<dbReference type="PANTHER" id="PTHR48107">
    <property type="entry name" value="NADPH-DEPENDENT ALDEHYDE REDUCTASE-LIKE PROTEIN, CHLOROPLASTIC-RELATED"/>
    <property type="match status" value="1"/>
</dbReference>
<dbReference type="GO" id="GO:0016614">
    <property type="term" value="F:oxidoreductase activity, acting on CH-OH group of donors"/>
    <property type="evidence" value="ECO:0007669"/>
    <property type="project" value="UniProtKB-ARBA"/>
</dbReference>
<dbReference type="STRING" id="1450535.A0A317W018"/>
<dbReference type="Proteomes" id="UP000246702">
    <property type="component" value="Unassembled WGS sequence"/>
</dbReference>
<gene>
    <name evidence="6" type="ORF">BO94DRAFT_537792</name>
</gene>
<evidence type="ECO:0000256" key="4">
    <source>
        <dbReference type="RuleBase" id="RU000363"/>
    </source>
</evidence>
<keyword evidence="7" id="KW-1185">Reference proteome</keyword>
<dbReference type="InterPro" id="IPR020904">
    <property type="entry name" value="Sc_DH/Rdtase_CS"/>
</dbReference>
<dbReference type="GO" id="GO:0044550">
    <property type="term" value="P:secondary metabolite biosynthetic process"/>
    <property type="evidence" value="ECO:0007669"/>
    <property type="project" value="UniProtKB-ARBA"/>
</dbReference>
<proteinExistence type="inferred from homology"/>
<dbReference type="PRINTS" id="PR00081">
    <property type="entry name" value="GDHRDH"/>
</dbReference>
<dbReference type="Pfam" id="PF00106">
    <property type="entry name" value="adh_short"/>
    <property type="match status" value="1"/>
</dbReference>
<dbReference type="RefSeq" id="XP_025464901.1">
    <property type="nucleotide sequence ID" value="XM_025612352.1"/>
</dbReference>
<evidence type="ECO:0000256" key="3">
    <source>
        <dbReference type="ARBA" id="ARBA00023002"/>
    </source>
</evidence>
<feature type="region of interest" description="Disordered" evidence="5">
    <location>
        <begin position="1"/>
        <end position="34"/>
    </location>
</feature>
<evidence type="ECO:0000256" key="5">
    <source>
        <dbReference type="SAM" id="MobiDB-lite"/>
    </source>
</evidence>
<dbReference type="InterPro" id="IPR002347">
    <property type="entry name" value="SDR_fam"/>
</dbReference>
<evidence type="ECO:0000313" key="6">
    <source>
        <dbReference type="EMBL" id="PWY78592.1"/>
    </source>
</evidence>
<dbReference type="EMBL" id="MSFK01000024">
    <property type="protein sequence ID" value="PWY78592.1"/>
    <property type="molecule type" value="Genomic_DNA"/>
</dbReference>
<reference evidence="6 7" key="1">
    <citation type="submission" date="2016-12" db="EMBL/GenBank/DDBJ databases">
        <title>The genomes of Aspergillus section Nigri reveals drivers in fungal speciation.</title>
        <authorList>
            <consortium name="DOE Joint Genome Institute"/>
            <person name="Vesth T.C."/>
            <person name="Nybo J."/>
            <person name="Theobald S."/>
            <person name="Brandl J."/>
            <person name="Frisvad J.C."/>
            <person name="Nielsen K.F."/>
            <person name="Lyhne E.K."/>
            <person name="Kogle M.E."/>
            <person name="Kuo A."/>
            <person name="Riley R."/>
            <person name="Clum A."/>
            <person name="Nolan M."/>
            <person name="Lipzen A."/>
            <person name="Salamov A."/>
            <person name="Henrissat B."/>
            <person name="Wiebenga A."/>
            <person name="De Vries R.P."/>
            <person name="Grigoriev I.V."/>
            <person name="Mortensen U.H."/>
            <person name="Andersen M.R."/>
            <person name="Baker S.E."/>
        </authorList>
    </citation>
    <scope>NUCLEOTIDE SEQUENCE [LARGE SCALE GENOMIC DNA]</scope>
    <source>
        <strain evidence="6 7">CBS 115572</strain>
    </source>
</reference>
<keyword evidence="2" id="KW-0521">NADP</keyword>
<protein>
    <submittedName>
        <fullName evidence="6">Oxidoreductase</fullName>
    </submittedName>
</protein>
<accession>A0A317W018</accession>
<dbReference type="PRINTS" id="PR00080">
    <property type="entry name" value="SDRFAMILY"/>
</dbReference>
<dbReference type="GeneID" id="37114495"/>
<evidence type="ECO:0000256" key="1">
    <source>
        <dbReference type="ARBA" id="ARBA00006484"/>
    </source>
</evidence>
<comment type="caution">
    <text evidence="6">The sequence shown here is derived from an EMBL/GenBank/DDBJ whole genome shotgun (WGS) entry which is preliminary data.</text>
</comment>
<dbReference type="PANTHER" id="PTHR48107:SF16">
    <property type="entry name" value="NADPH-DEPENDENT ALDEHYDE REDUCTASE 1, CHLOROPLASTIC"/>
    <property type="match status" value="1"/>
</dbReference>
<comment type="similarity">
    <text evidence="1 4">Belongs to the short-chain dehydrogenases/reductases (SDR) family.</text>
</comment>
<sequence>MASAIGKEGVFQPPKAAQAQDKPGLEKKMAPASEATKLESSGTFVEYVGSGKLKDKKALITGGDSGIGRSVAVLMAREGADVTIVYLPEEEEDAQDTKKMVESEGRSCHLFGGNLANRETCRKAVEEHMSALVALISVCPGYFADNSRSYKKLNILVNNASKQYMCKDFAQIDLDNVVDSFESNIIQMFAITKFALPHLSKGDSIINTTSTVAFRGTSGMVDYSATKGAIVSFTRSLSAQLKPKGIRVNAVAPGPVYTPIQVDTREAEQMEDFGSGSSIGRPGQPSEVATSFIFLASADAALFYGQVLHCYPLGD</sequence>
<dbReference type="PROSITE" id="PS00061">
    <property type="entry name" value="ADH_SHORT"/>
    <property type="match status" value="1"/>
</dbReference>
<name>A0A317W018_9EURO</name>
<evidence type="ECO:0000313" key="7">
    <source>
        <dbReference type="Proteomes" id="UP000246702"/>
    </source>
</evidence>
<dbReference type="AlphaFoldDB" id="A0A317W018"/>
<dbReference type="OrthoDB" id="47007at2759"/>
<keyword evidence="3" id="KW-0560">Oxidoreductase</keyword>
<evidence type="ECO:0000256" key="2">
    <source>
        <dbReference type="ARBA" id="ARBA00022857"/>
    </source>
</evidence>
<dbReference type="Gene3D" id="3.40.50.720">
    <property type="entry name" value="NAD(P)-binding Rossmann-like Domain"/>
    <property type="match status" value="1"/>
</dbReference>
<dbReference type="InterPro" id="IPR036291">
    <property type="entry name" value="NAD(P)-bd_dom_sf"/>
</dbReference>
<organism evidence="6 7">
    <name type="scientific">Aspergillus sclerotioniger CBS 115572</name>
    <dbReference type="NCBI Taxonomy" id="1450535"/>
    <lineage>
        <taxon>Eukaryota</taxon>
        <taxon>Fungi</taxon>
        <taxon>Dikarya</taxon>
        <taxon>Ascomycota</taxon>
        <taxon>Pezizomycotina</taxon>
        <taxon>Eurotiomycetes</taxon>
        <taxon>Eurotiomycetidae</taxon>
        <taxon>Eurotiales</taxon>
        <taxon>Aspergillaceae</taxon>
        <taxon>Aspergillus</taxon>
        <taxon>Aspergillus subgen. Circumdati</taxon>
    </lineage>
</organism>